<accession>A0ABU0CY91</accession>
<keyword evidence="4 6" id="KW-0012">Acyltransferase</keyword>
<dbReference type="Pfam" id="PF02803">
    <property type="entry name" value="Thiolase_C"/>
    <property type="match status" value="1"/>
</dbReference>
<feature type="domain" description="Thiolase C-terminal" evidence="8">
    <location>
        <begin position="273"/>
        <end position="393"/>
    </location>
</feature>
<dbReference type="Proteomes" id="UP001232445">
    <property type="component" value="Unassembled WGS sequence"/>
</dbReference>
<dbReference type="InterPro" id="IPR016039">
    <property type="entry name" value="Thiolase-like"/>
</dbReference>
<dbReference type="CDD" id="cd00751">
    <property type="entry name" value="thiolase"/>
    <property type="match status" value="1"/>
</dbReference>
<reference evidence="9 10" key="1">
    <citation type="submission" date="2023-07" db="EMBL/GenBank/DDBJ databases">
        <title>Genomic Encyclopedia of Type Strains, Phase IV (KMG-IV): sequencing the most valuable type-strain genomes for metagenomic binning, comparative biology and taxonomic classification.</title>
        <authorList>
            <person name="Goeker M."/>
        </authorList>
    </citation>
    <scope>NUCLEOTIDE SEQUENCE [LARGE SCALE GENOMIC DNA]</scope>
    <source>
        <strain evidence="9 10">DSM 17740</strain>
    </source>
</reference>
<evidence type="ECO:0000256" key="2">
    <source>
        <dbReference type="ARBA" id="ARBA00012705"/>
    </source>
</evidence>
<dbReference type="InterPro" id="IPR002155">
    <property type="entry name" value="Thiolase"/>
</dbReference>
<dbReference type="PANTHER" id="PTHR18919:SF107">
    <property type="entry name" value="ACETYL-COA ACETYLTRANSFERASE, CYTOSOLIC"/>
    <property type="match status" value="1"/>
</dbReference>
<dbReference type="InterPro" id="IPR020610">
    <property type="entry name" value="Thiolase_AS"/>
</dbReference>
<organism evidence="9 10">
    <name type="scientific">Caldalkalibacillus uzonensis</name>
    <dbReference type="NCBI Taxonomy" id="353224"/>
    <lineage>
        <taxon>Bacteria</taxon>
        <taxon>Bacillati</taxon>
        <taxon>Bacillota</taxon>
        <taxon>Bacilli</taxon>
        <taxon>Bacillales</taxon>
        <taxon>Bacillaceae</taxon>
        <taxon>Caldalkalibacillus</taxon>
    </lineage>
</organism>
<evidence type="ECO:0000256" key="4">
    <source>
        <dbReference type="ARBA" id="ARBA00023315"/>
    </source>
</evidence>
<evidence type="ECO:0000259" key="7">
    <source>
        <dbReference type="Pfam" id="PF00108"/>
    </source>
</evidence>
<evidence type="ECO:0000313" key="10">
    <source>
        <dbReference type="Proteomes" id="UP001232445"/>
    </source>
</evidence>
<dbReference type="EC" id="2.3.1.9" evidence="2"/>
<comment type="similarity">
    <text evidence="1 6">Belongs to the thiolase-like superfamily. Thiolase family.</text>
</comment>
<dbReference type="PIRSF" id="PIRSF000429">
    <property type="entry name" value="Ac-CoA_Ac_transf"/>
    <property type="match status" value="1"/>
</dbReference>
<dbReference type="PROSITE" id="PS00098">
    <property type="entry name" value="THIOLASE_1"/>
    <property type="match status" value="1"/>
</dbReference>
<evidence type="ECO:0000256" key="1">
    <source>
        <dbReference type="ARBA" id="ARBA00010982"/>
    </source>
</evidence>
<dbReference type="InterPro" id="IPR020613">
    <property type="entry name" value="Thiolase_CS"/>
</dbReference>
<dbReference type="InterPro" id="IPR020617">
    <property type="entry name" value="Thiolase_C"/>
</dbReference>
<dbReference type="Pfam" id="PF00108">
    <property type="entry name" value="Thiolase_N"/>
    <property type="match status" value="1"/>
</dbReference>
<comment type="caution">
    <text evidence="9">The sequence shown here is derived from an EMBL/GenBank/DDBJ whole genome shotgun (WGS) entry which is preliminary data.</text>
</comment>
<dbReference type="Gene3D" id="3.40.47.10">
    <property type="match status" value="1"/>
</dbReference>
<evidence type="ECO:0000256" key="6">
    <source>
        <dbReference type="RuleBase" id="RU003557"/>
    </source>
</evidence>
<feature type="domain" description="Thiolase N-terminal" evidence="7">
    <location>
        <begin position="5"/>
        <end position="265"/>
    </location>
</feature>
<name>A0ABU0CY91_9BACI</name>
<keyword evidence="3 6" id="KW-0808">Transferase</keyword>
<dbReference type="InterPro" id="IPR020616">
    <property type="entry name" value="Thiolase_N"/>
</dbReference>
<evidence type="ECO:0000256" key="5">
    <source>
        <dbReference type="ARBA" id="ARBA00030755"/>
    </source>
</evidence>
<evidence type="ECO:0000259" key="8">
    <source>
        <dbReference type="Pfam" id="PF02803"/>
    </source>
</evidence>
<evidence type="ECO:0000256" key="3">
    <source>
        <dbReference type="ARBA" id="ARBA00022679"/>
    </source>
</evidence>
<proteinExistence type="inferred from homology"/>
<dbReference type="SUPFAM" id="SSF53901">
    <property type="entry name" value="Thiolase-like"/>
    <property type="match status" value="2"/>
</dbReference>
<keyword evidence="10" id="KW-1185">Reference proteome</keyword>
<dbReference type="InterPro" id="IPR020615">
    <property type="entry name" value="Thiolase_acyl_enz_int_AS"/>
</dbReference>
<gene>
    <name evidence="9" type="ORF">J2S00_003959</name>
</gene>
<dbReference type="RefSeq" id="WP_307343819.1">
    <property type="nucleotide sequence ID" value="NZ_JAUSUQ010000033.1"/>
</dbReference>
<dbReference type="PROSITE" id="PS00099">
    <property type="entry name" value="THIOLASE_3"/>
    <property type="match status" value="1"/>
</dbReference>
<dbReference type="PANTHER" id="PTHR18919">
    <property type="entry name" value="ACETYL-COA C-ACYLTRANSFERASE"/>
    <property type="match status" value="1"/>
</dbReference>
<dbReference type="PROSITE" id="PS00737">
    <property type="entry name" value="THIOLASE_2"/>
    <property type="match status" value="1"/>
</dbReference>
<dbReference type="EMBL" id="JAUSUQ010000033">
    <property type="protein sequence ID" value="MDQ0341115.1"/>
    <property type="molecule type" value="Genomic_DNA"/>
</dbReference>
<dbReference type="NCBIfam" id="TIGR01930">
    <property type="entry name" value="AcCoA-C-Actrans"/>
    <property type="match status" value="1"/>
</dbReference>
<sequence>MSNTVYIVDGARTPFGQMGGSLRSISATDLGVISAKEAIHRAQVNANDIDNVVYGNVIHSSRNAAYLARHIALKAGIQQSTPALTINRLCGSGLQSVISAAQCIMLGESQLALAGGAENMSMSPFANFKIRFEAQKMGPLQYEDMLLSTLTDEFCGIGMGTTAENLAEKYDITREEQDEYALLSQQRTDQARLNGELQDEIVPVEILNKDGTMSYVIEDEHPKPHTTMEKLAQLKPVFKIGGTVTAGNSSGINDGAASIVLANESYLSKIGKEPLAKIVSWGVAGVDPAYMGIGPVPAIQLALSRAGLSLEDIDLIEVNEAFAAQYLAVERELNLDRNRTNTNGGAIALGHPVGASGTRILLTLAYQLRRRKLKYGVASLCIGGGQGIAIVIENVQV</sequence>
<evidence type="ECO:0000313" key="9">
    <source>
        <dbReference type="EMBL" id="MDQ0341115.1"/>
    </source>
</evidence>
<protein>
    <recommendedName>
        <fullName evidence="2">acetyl-CoA C-acetyltransferase</fullName>
        <ecNumber evidence="2">2.3.1.9</ecNumber>
    </recommendedName>
    <alternativeName>
        <fullName evidence="5">Acetoacetyl-CoA thiolase</fullName>
    </alternativeName>
</protein>